<dbReference type="KEGG" id="thal:A1OE_1442"/>
<keyword evidence="2" id="KW-1185">Reference proteome</keyword>
<sequence>MYMSIVSSGNLRRFSQFLIKFKVNILYTLSGIFTSNT</sequence>
<protein>
    <submittedName>
        <fullName evidence="1">Uncharacterized protein</fullName>
    </submittedName>
</protein>
<reference evidence="1 2" key="1">
    <citation type="journal article" date="2012" name="Proc. Natl. Acad. Sci. U.S.A.">
        <title>Genome streamlining and chemical defense in a coral reef symbiosis.</title>
        <authorList>
            <person name="Kwan J.C."/>
            <person name="Donia M.S."/>
            <person name="Han A.W."/>
            <person name="Hirose E."/>
            <person name="Haygood M.G."/>
            <person name="Schmidt E.W."/>
        </authorList>
    </citation>
    <scope>NUCLEOTIDE SEQUENCE [LARGE SCALE GENOMIC DNA]</scope>
    <source>
        <strain evidence="1 2">L2</strain>
    </source>
</reference>
<organism evidence="1 2">
    <name type="scientific">Candidatus Endolissoclinum faulkneri L2</name>
    <dbReference type="NCBI Taxonomy" id="1193729"/>
    <lineage>
        <taxon>Bacteria</taxon>
        <taxon>Pseudomonadati</taxon>
        <taxon>Pseudomonadota</taxon>
        <taxon>Alphaproteobacteria</taxon>
        <taxon>Rhodospirillales</taxon>
        <taxon>Rhodospirillaceae</taxon>
        <taxon>Candidatus Endolissoclinum</taxon>
    </lineage>
</organism>
<accession>K7ZDK8</accession>
<dbReference type="EMBL" id="CP003539">
    <property type="protein sequence ID" value="AFX99611.1"/>
    <property type="molecule type" value="Genomic_DNA"/>
</dbReference>
<dbReference type="AlphaFoldDB" id="K7ZDK8"/>
<gene>
    <name evidence="1" type="ORF">A1OE_1442</name>
</gene>
<evidence type="ECO:0000313" key="2">
    <source>
        <dbReference type="Proteomes" id="UP000010077"/>
    </source>
</evidence>
<dbReference type="Proteomes" id="UP000010077">
    <property type="component" value="Chromosome"/>
</dbReference>
<evidence type="ECO:0000313" key="1">
    <source>
        <dbReference type="EMBL" id="AFX99611.1"/>
    </source>
</evidence>
<proteinExistence type="predicted"/>
<name>K7ZDK8_9PROT</name>
<dbReference type="HOGENOM" id="CLU_3341720_0_0_5"/>